<proteinExistence type="inferred from homology"/>
<dbReference type="Pfam" id="PF13509">
    <property type="entry name" value="S1_2"/>
    <property type="match status" value="1"/>
</dbReference>
<dbReference type="Pfam" id="PF21543">
    <property type="entry name" value="CvfB_2nd"/>
    <property type="match status" value="1"/>
</dbReference>
<dbReference type="InterPro" id="IPR014464">
    <property type="entry name" value="CvfB_fam"/>
</dbReference>
<evidence type="ECO:0000256" key="1">
    <source>
        <dbReference type="PIRNR" id="PIRNR012524"/>
    </source>
</evidence>
<dbReference type="Pfam" id="PF21191">
    <property type="entry name" value="CvfB_1st"/>
    <property type="match status" value="1"/>
</dbReference>
<dbReference type="Gene3D" id="2.40.50.330">
    <property type="match status" value="1"/>
</dbReference>
<comment type="similarity">
    <text evidence="1">Belongs to the CvfB family.</text>
</comment>
<accession>A0A0K2LFT3</accession>
<dbReference type="InterPro" id="IPR039566">
    <property type="entry name" value="CvfB_S1_st"/>
</dbReference>
<dbReference type="STRING" id="1074467.JP39_05395"/>
<dbReference type="PANTHER" id="PTHR37296">
    <property type="entry name" value="CONSERVED VIRULENCE FACTOR B"/>
    <property type="match status" value="1"/>
</dbReference>
<feature type="domain" description="S1 motif" evidence="2">
    <location>
        <begin position="154"/>
        <end position="213"/>
    </location>
</feature>
<sequence length="284" mass="32406">MYGQVLPGTVSDLNKDEAFVQIEGYTFALDLNELTEIPELGDTISGFVYENQAHKNKMTTVLPFVTQGVWDFAEVTDVRTDLGAFVNVGLEDKDFVVSLDDLPLEHNEWPKKGDKVMVKLEIDHKGRLWGKLADIELYTQIARSPDREMKELLNKDEEGTVIAIRDSGAFVMTESYYMAFIYVDEQSQPLHVGQHIKARVIGSSHRRLNLSMKPRAYEEITPDAQMIVAVLEHSRDKKMPYTDKSSPDDIQEYFGISKGSFKRALGNLMKQRKIEQKDGYTYLK</sequence>
<keyword evidence="3" id="KW-0238">DNA-binding</keyword>
<protein>
    <submittedName>
        <fullName evidence="3">DNA-binding protein</fullName>
    </submittedName>
</protein>
<dbReference type="Proteomes" id="UP000061546">
    <property type="component" value="Chromosome"/>
</dbReference>
<dbReference type="KEGG" id="lhi:JP39_05395"/>
<dbReference type="InterPro" id="IPR048588">
    <property type="entry name" value="CvfB_S1_2nd"/>
</dbReference>
<dbReference type="PANTHER" id="PTHR37296:SF1">
    <property type="entry name" value="CONSERVED VIRULENCE FACTOR B"/>
    <property type="match status" value="1"/>
</dbReference>
<dbReference type="SUPFAM" id="SSF50249">
    <property type="entry name" value="Nucleic acid-binding proteins"/>
    <property type="match status" value="1"/>
</dbReference>
<name>A0A0K2LFT3_9LACO</name>
<dbReference type="PROSITE" id="PS50126">
    <property type="entry name" value="S1"/>
    <property type="match status" value="1"/>
</dbReference>
<evidence type="ECO:0000259" key="2">
    <source>
        <dbReference type="PROSITE" id="PS50126"/>
    </source>
</evidence>
<evidence type="ECO:0000313" key="4">
    <source>
        <dbReference type="Proteomes" id="UP000061546"/>
    </source>
</evidence>
<dbReference type="InterPro" id="IPR040764">
    <property type="entry name" value="CvfB_WH"/>
</dbReference>
<reference evidence="3 4" key="1">
    <citation type="submission" date="2015-08" db="EMBL/GenBank/DDBJ databases">
        <title>Genomic sequence of Lactobacillus heilongjiangensis DSM 28069, isolated from Chinese traditional pickle.</title>
        <authorList>
            <person name="Jiang X."/>
            <person name="Zheng B."/>
            <person name="Cheng H."/>
        </authorList>
    </citation>
    <scope>NUCLEOTIDE SEQUENCE [LARGE SCALE GENOMIC DNA]</scope>
    <source>
        <strain evidence="3 4">DSM 28069</strain>
    </source>
</reference>
<dbReference type="EMBL" id="CP012559">
    <property type="protein sequence ID" value="ALB30151.1"/>
    <property type="molecule type" value="Genomic_DNA"/>
</dbReference>
<organism evidence="3 4">
    <name type="scientific">Companilactobacillus heilongjiangensis</name>
    <dbReference type="NCBI Taxonomy" id="1074467"/>
    <lineage>
        <taxon>Bacteria</taxon>
        <taxon>Bacillati</taxon>
        <taxon>Bacillota</taxon>
        <taxon>Bacilli</taxon>
        <taxon>Lactobacillales</taxon>
        <taxon>Lactobacillaceae</taxon>
        <taxon>Companilactobacillus</taxon>
    </lineage>
</organism>
<dbReference type="GO" id="GO:0003677">
    <property type="term" value="F:DNA binding"/>
    <property type="evidence" value="ECO:0007669"/>
    <property type="project" value="UniProtKB-KW"/>
</dbReference>
<dbReference type="InterPro" id="IPR012340">
    <property type="entry name" value="NA-bd_OB-fold"/>
</dbReference>
<dbReference type="PIRSF" id="PIRSF012524">
    <property type="entry name" value="YitL_S1"/>
    <property type="match status" value="1"/>
</dbReference>
<dbReference type="SMART" id="SM00316">
    <property type="entry name" value="S1"/>
    <property type="match status" value="1"/>
</dbReference>
<dbReference type="InterPro" id="IPR003029">
    <property type="entry name" value="S1_domain"/>
</dbReference>
<dbReference type="InterPro" id="IPR036388">
    <property type="entry name" value="WH-like_DNA-bd_sf"/>
</dbReference>
<dbReference type="InterPro" id="IPR048587">
    <property type="entry name" value="CvfB_S1_3rd"/>
</dbReference>
<gene>
    <name evidence="3" type="ORF">JP39_05395</name>
</gene>
<dbReference type="Pfam" id="PF17783">
    <property type="entry name" value="WHD_CvfB"/>
    <property type="match status" value="1"/>
</dbReference>
<keyword evidence="4" id="KW-1185">Reference proteome</keyword>
<evidence type="ECO:0000313" key="3">
    <source>
        <dbReference type="EMBL" id="ALB30151.1"/>
    </source>
</evidence>
<dbReference type="AlphaFoldDB" id="A0A0K2LFT3"/>
<dbReference type="Gene3D" id="1.10.10.10">
    <property type="entry name" value="Winged helix-like DNA-binding domain superfamily/Winged helix DNA-binding domain"/>
    <property type="match status" value="1"/>
</dbReference>
<dbReference type="Gene3D" id="2.40.50.140">
    <property type="entry name" value="Nucleic acid-binding proteins"/>
    <property type="match status" value="2"/>
</dbReference>